<gene>
    <name evidence="1" type="ORF">XNOV1_A036622</name>
</gene>
<dbReference type="PANTHER" id="PTHR47773">
    <property type="entry name" value="SI:DKEY-9I5.2-RELATED"/>
    <property type="match status" value="1"/>
</dbReference>
<protein>
    <recommendedName>
        <fullName evidence="3">Integrase catalytic domain-containing protein</fullName>
    </recommendedName>
</protein>
<dbReference type="AlphaFoldDB" id="A0AAV1GQJ7"/>
<evidence type="ECO:0000313" key="1">
    <source>
        <dbReference type="EMBL" id="CAJ1075882.1"/>
    </source>
</evidence>
<evidence type="ECO:0008006" key="3">
    <source>
        <dbReference type="Google" id="ProtNLM"/>
    </source>
</evidence>
<organism evidence="1 2">
    <name type="scientific">Xyrichtys novacula</name>
    <name type="common">Pearly razorfish</name>
    <name type="synonym">Hemipteronotus novacula</name>
    <dbReference type="NCBI Taxonomy" id="13765"/>
    <lineage>
        <taxon>Eukaryota</taxon>
        <taxon>Metazoa</taxon>
        <taxon>Chordata</taxon>
        <taxon>Craniata</taxon>
        <taxon>Vertebrata</taxon>
        <taxon>Euteleostomi</taxon>
        <taxon>Actinopterygii</taxon>
        <taxon>Neopterygii</taxon>
        <taxon>Teleostei</taxon>
        <taxon>Neoteleostei</taxon>
        <taxon>Acanthomorphata</taxon>
        <taxon>Eupercaria</taxon>
        <taxon>Labriformes</taxon>
        <taxon>Labridae</taxon>
        <taxon>Xyrichtys</taxon>
    </lineage>
</organism>
<keyword evidence="2" id="KW-1185">Reference proteome</keyword>
<evidence type="ECO:0000313" key="2">
    <source>
        <dbReference type="Proteomes" id="UP001178508"/>
    </source>
</evidence>
<dbReference type="Proteomes" id="UP001178508">
    <property type="component" value="Chromosome 16"/>
</dbReference>
<name>A0AAV1GQJ7_XYRNO</name>
<dbReference type="EMBL" id="OY660879">
    <property type="protein sequence ID" value="CAJ1075882.1"/>
    <property type="molecule type" value="Genomic_DNA"/>
</dbReference>
<accession>A0AAV1GQJ7</accession>
<proteinExistence type="predicted"/>
<sequence>MNLAPAIRSMFPAILCGKRAIDRGVVTLLSDRLNAVSMTKVQILLQQGHSVWYVERRDLYQTLLYEAHTAGSTSSQRGILSMVKAAGTYTPPIPQSPLPSARVLRRAHLIMEIEKMPVYRSQILCVTGEILCIDGTRKVLKKIYGGGQGTMQYVTSVLNEWGQFLTTVVVAAESEGCYQRMARGLIARFECANAPAPKVIYADNNCCR</sequence>
<reference evidence="1" key="1">
    <citation type="submission" date="2023-08" db="EMBL/GenBank/DDBJ databases">
        <authorList>
            <person name="Alioto T."/>
            <person name="Alioto T."/>
            <person name="Gomez Garrido J."/>
        </authorList>
    </citation>
    <scope>NUCLEOTIDE SEQUENCE</scope>
</reference>
<dbReference type="PANTHER" id="PTHR47773:SF1">
    <property type="entry name" value="C2H2-TYPE DOMAIN-CONTAINING PROTEIN"/>
    <property type="match status" value="1"/>
</dbReference>